<dbReference type="Proteomes" id="UP000265515">
    <property type="component" value="Unassembled WGS sequence"/>
</dbReference>
<organism evidence="4 5">
    <name type="scientific">Chara braunii</name>
    <name type="common">Braun's stonewort</name>
    <dbReference type="NCBI Taxonomy" id="69332"/>
    <lineage>
        <taxon>Eukaryota</taxon>
        <taxon>Viridiplantae</taxon>
        <taxon>Streptophyta</taxon>
        <taxon>Charophyceae</taxon>
        <taxon>Charales</taxon>
        <taxon>Characeae</taxon>
        <taxon>Chara</taxon>
    </lineage>
</organism>
<name>A0A388M240_CHABU</name>
<dbReference type="GO" id="GO:0019904">
    <property type="term" value="F:protein domain specific binding"/>
    <property type="evidence" value="ECO:0007669"/>
    <property type="project" value="EnsemblPlants"/>
</dbReference>
<dbReference type="InterPro" id="IPR036891">
    <property type="entry name" value="Signal_recog_part_SRP54_M_sf"/>
</dbReference>
<feature type="region of interest" description="Disordered" evidence="2">
    <location>
        <begin position="481"/>
        <end position="524"/>
    </location>
</feature>
<dbReference type="GO" id="GO:0070208">
    <property type="term" value="P:protein heterotrimerization"/>
    <property type="evidence" value="ECO:0007669"/>
    <property type="project" value="EnsemblPlants"/>
</dbReference>
<proteinExistence type="predicted"/>
<evidence type="ECO:0000313" key="4">
    <source>
        <dbReference type="EMBL" id="GBG88648.1"/>
    </source>
</evidence>
<comment type="caution">
    <text evidence="4">The sequence shown here is derived from an EMBL/GenBank/DDBJ whole genome shotgun (WGS) entry which is preliminary data.</text>
</comment>
<dbReference type="InterPro" id="IPR022941">
    <property type="entry name" value="SRP54"/>
</dbReference>
<dbReference type="Pfam" id="PF02978">
    <property type="entry name" value="SRP_SPB"/>
    <property type="match status" value="1"/>
</dbReference>
<reference evidence="4 5" key="1">
    <citation type="journal article" date="2018" name="Cell">
        <title>The Chara Genome: Secondary Complexity and Implications for Plant Terrestrialization.</title>
        <authorList>
            <person name="Nishiyama T."/>
            <person name="Sakayama H."/>
            <person name="Vries J.D."/>
            <person name="Buschmann H."/>
            <person name="Saint-Marcoux D."/>
            <person name="Ullrich K.K."/>
            <person name="Haas F.B."/>
            <person name="Vanderstraeten L."/>
            <person name="Becker D."/>
            <person name="Lang D."/>
            <person name="Vosolsobe S."/>
            <person name="Rombauts S."/>
            <person name="Wilhelmsson P.K.I."/>
            <person name="Janitza P."/>
            <person name="Kern R."/>
            <person name="Heyl A."/>
            <person name="Rumpler F."/>
            <person name="Villalobos L.I.A.C."/>
            <person name="Clay J.M."/>
            <person name="Skokan R."/>
            <person name="Toyoda A."/>
            <person name="Suzuki Y."/>
            <person name="Kagoshima H."/>
            <person name="Schijlen E."/>
            <person name="Tajeshwar N."/>
            <person name="Catarino B."/>
            <person name="Hetherington A.J."/>
            <person name="Saltykova A."/>
            <person name="Bonnot C."/>
            <person name="Breuninger H."/>
            <person name="Symeonidi A."/>
            <person name="Radhakrishnan G.V."/>
            <person name="Van Nieuwerburgh F."/>
            <person name="Deforce D."/>
            <person name="Chang C."/>
            <person name="Karol K.G."/>
            <person name="Hedrich R."/>
            <person name="Ulvskov P."/>
            <person name="Glockner G."/>
            <person name="Delwiche C.F."/>
            <person name="Petrasek J."/>
            <person name="Van de Peer Y."/>
            <person name="Friml J."/>
            <person name="Beilby M."/>
            <person name="Dolan L."/>
            <person name="Kohara Y."/>
            <person name="Sugano S."/>
            <person name="Fujiyama A."/>
            <person name="Delaux P.-M."/>
            <person name="Quint M."/>
            <person name="TheiBen G."/>
            <person name="Hagemann M."/>
            <person name="Harholt J."/>
            <person name="Dunand C."/>
            <person name="Zachgo S."/>
            <person name="Langdale J."/>
            <person name="Maumus F."/>
            <person name="Straeten D.V.D."/>
            <person name="Gould S.B."/>
            <person name="Rensing S.A."/>
        </authorList>
    </citation>
    <scope>NUCLEOTIDE SEQUENCE [LARGE SCALE GENOMIC DNA]</scope>
    <source>
        <strain evidence="4 5">S276</strain>
    </source>
</reference>
<gene>
    <name evidence="4" type="ORF">CBR_g48179</name>
</gene>
<dbReference type="GO" id="GO:0008312">
    <property type="term" value="F:7S RNA binding"/>
    <property type="evidence" value="ECO:0007669"/>
    <property type="project" value="InterPro"/>
</dbReference>
<keyword evidence="5" id="KW-1185">Reference proteome</keyword>
<evidence type="ECO:0000256" key="1">
    <source>
        <dbReference type="SAM" id="Coils"/>
    </source>
</evidence>
<accession>A0A388M240</accession>
<dbReference type="STRING" id="69332.A0A388M240"/>
<dbReference type="GO" id="GO:0006614">
    <property type="term" value="P:SRP-dependent cotranslational protein targeting to membrane"/>
    <property type="evidence" value="ECO:0007669"/>
    <property type="project" value="InterPro"/>
</dbReference>
<dbReference type="GO" id="GO:0005525">
    <property type="term" value="F:GTP binding"/>
    <property type="evidence" value="ECO:0007669"/>
    <property type="project" value="InterPro"/>
</dbReference>
<feature type="compositionally biased region" description="Basic residues" evidence="2">
    <location>
        <begin position="489"/>
        <end position="502"/>
    </location>
</feature>
<keyword evidence="1" id="KW-0175">Coiled coil</keyword>
<feature type="region of interest" description="Disordered" evidence="2">
    <location>
        <begin position="419"/>
        <end position="448"/>
    </location>
</feature>
<dbReference type="AlphaFoldDB" id="A0A388M240"/>
<feature type="coiled-coil region" evidence="1">
    <location>
        <begin position="187"/>
        <end position="214"/>
    </location>
</feature>
<feature type="domain" description="Signal recognition particle SRP54 subunit M-domain" evidence="3">
    <location>
        <begin position="364"/>
        <end position="464"/>
    </location>
</feature>
<sequence>MEERQRIKKEREAIIKKEQEEKKKKEDEEKRLAEIKDKEDFKTSIGKMVESQMRSVCEEVLGRRTGEGERPLLATTAEICRRTDAEAAKSQDNIELLRKDEEITRLKQAMAEMQRQTSRPNQSEQELISLKMDNQHLIQDVISLKEQVGELVRAVKPTLGGTVAGGSTPTTAEGIGKTRNEPTHGDYVKLANAYRKLRDDKDMAEQEVQALKEGINKIGAATTTPTSAKRKRTLRKSVSPPANLRIRMSKATSPARKAETSERTQVNVEFVKMKNETCEVFKKRVCIELSKLKKKEIEKLCEHEKLEYVTIRTFAAEIADIYTDRAFGKRNDPPTIDNTEASQDSEDVMKEDAEAIQKKIMEANFDFNDFLKQTKMMAKMGSMSGLLKMIPGMNKVTPQQVREAEKSLKIMECMIQSMTQKERSNPDLLASSPSRRRRVAKGSGRTQEQVSQLVSQLFQMRMKMKNLANIMQGKSIPGLEQMEGLLGSRKPKPGTAKRKKRRTGEGLATAQGFASKPSGFGSKN</sequence>
<dbReference type="Gene3D" id="1.10.260.30">
    <property type="entry name" value="Signal recognition particle, SRP54 subunit, M-domain"/>
    <property type="match status" value="1"/>
</dbReference>
<evidence type="ECO:0000313" key="5">
    <source>
        <dbReference type="Proteomes" id="UP000265515"/>
    </source>
</evidence>
<evidence type="ECO:0000259" key="3">
    <source>
        <dbReference type="Pfam" id="PF02978"/>
    </source>
</evidence>
<dbReference type="PANTHER" id="PTHR11564:SF5">
    <property type="entry name" value="SIGNAL RECOGNITION PARTICLE SUBUNIT SRP54"/>
    <property type="match status" value="1"/>
</dbReference>
<feature type="region of interest" description="Disordered" evidence="2">
    <location>
        <begin position="162"/>
        <end position="184"/>
    </location>
</feature>
<dbReference type="InterPro" id="IPR004125">
    <property type="entry name" value="Signal_recog_particle_SRP54_M"/>
</dbReference>
<dbReference type="PANTHER" id="PTHR11564">
    <property type="entry name" value="SIGNAL RECOGNITION PARTICLE 54K PROTEIN SRP54"/>
    <property type="match status" value="1"/>
</dbReference>
<protein>
    <recommendedName>
        <fullName evidence="3">Signal recognition particle SRP54 subunit M-domain domain-containing protein</fullName>
    </recommendedName>
</protein>
<dbReference type="OrthoDB" id="1713936at2759"/>
<dbReference type="SUPFAM" id="SSF47446">
    <property type="entry name" value="Signal peptide-binding domain"/>
    <property type="match status" value="1"/>
</dbReference>
<dbReference type="GO" id="GO:0048500">
    <property type="term" value="C:signal recognition particle"/>
    <property type="evidence" value="ECO:0007669"/>
    <property type="project" value="InterPro"/>
</dbReference>
<dbReference type="EMBL" id="BFEA01000686">
    <property type="protein sequence ID" value="GBG88648.1"/>
    <property type="molecule type" value="Genomic_DNA"/>
</dbReference>
<dbReference type="Gramene" id="GBG88648">
    <property type="protein sequence ID" value="GBG88648"/>
    <property type="gene ID" value="CBR_g48179"/>
</dbReference>
<evidence type="ECO:0000256" key="2">
    <source>
        <dbReference type="SAM" id="MobiDB-lite"/>
    </source>
</evidence>
<dbReference type="GO" id="GO:0003924">
    <property type="term" value="F:GTPase activity"/>
    <property type="evidence" value="ECO:0007669"/>
    <property type="project" value="InterPro"/>
</dbReference>
<feature type="region of interest" description="Disordered" evidence="2">
    <location>
        <begin position="219"/>
        <end position="261"/>
    </location>
</feature>
<feature type="coiled-coil region" evidence="1">
    <location>
        <begin position="7"/>
        <end position="38"/>
    </location>
</feature>